<dbReference type="Proteomes" id="UP000663866">
    <property type="component" value="Unassembled WGS sequence"/>
</dbReference>
<name>A0A816U4H2_9BILA</name>
<proteinExistence type="predicted"/>
<keyword evidence="4" id="KW-1185">Reference proteome</keyword>
<comment type="caution">
    <text evidence="1">The sequence shown here is derived from an EMBL/GenBank/DDBJ whole genome shotgun (WGS) entry which is preliminary data.</text>
</comment>
<dbReference type="EMBL" id="CAJOBG010046383">
    <property type="protein sequence ID" value="CAF4451642.1"/>
    <property type="molecule type" value="Genomic_DNA"/>
</dbReference>
<reference evidence="1" key="1">
    <citation type="submission" date="2021-02" db="EMBL/GenBank/DDBJ databases">
        <authorList>
            <person name="Nowell W R."/>
        </authorList>
    </citation>
    <scope>NUCLEOTIDE SEQUENCE</scope>
</reference>
<dbReference type="AlphaFoldDB" id="A0A816U4H2"/>
<organism evidence="1 3">
    <name type="scientific">Rotaria magnacalcarata</name>
    <dbReference type="NCBI Taxonomy" id="392030"/>
    <lineage>
        <taxon>Eukaryota</taxon>
        <taxon>Metazoa</taxon>
        <taxon>Spiralia</taxon>
        <taxon>Gnathifera</taxon>
        <taxon>Rotifera</taxon>
        <taxon>Eurotatoria</taxon>
        <taxon>Bdelloidea</taxon>
        <taxon>Philodinida</taxon>
        <taxon>Philodinidae</taxon>
        <taxon>Rotaria</taxon>
    </lineage>
</organism>
<dbReference type="Proteomes" id="UP000663856">
    <property type="component" value="Unassembled WGS sequence"/>
</dbReference>
<evidence type="ECO:0000313" key="2">
    <source>
        <dbReference type="EMBL" id="CAF4451642.1"/>
    </source>
</evidence>
<sequence>MENNGSFFRYLSIIGYMGSPRTIREARRNENYRPVHARVHWQINEQETARRFQYCCAMDETDTVYWIPIGAPRPRTFVGQAKYSINVFGTVWYNHRFRLVFIQGSSNSITYL</sequence>
<accession>A0A816U4H2</accession>
<evidence type="ECO:0000313" key="1">
    <source>
        <dbReference type="EMBL" id="CAF2109255.1"/>
    </source>
</evidence>
<gene>
    <name evidence="2" type="ORF">OVN521_LOCUS37908</name>
    <name evidence="1" type="ORF">WKI299_LOCUS21943</name>
</gene>
<dbReference type="EMBL" id="CAJNRF010009371">
    <property type="protein sequence ID" value="CAF2109255.1"/>
    <property type="molecule type" value="Genomic_DNA"/>
</dbReference>
<evidence type="ECO:0000313" key="3">
    <source>
        <dbReference type="Proteomes" id="UP000663856"/>
    </source>
</evidence>
<protein>
    <submittedName>
        <fullName evidence="1">Uncharacterized protein</fullName>
    </submittedName>
</protein>
<evidence type="ECO:0000313" key="4">
    <source>
        <dbReference type="Proteomes" id="UP000663866"/>
    </source>
</evidence>